<name>A0A9X3PPW2_9ACTN</name>
<gene>
    <name evidence="3" type="ORF">J2S69_002476</name>
    <name evidence="2" type="ORF">O2L01_23960</name>
</gene>
<dbReference type="Proteomes" id="UP001183604">
    <property type="component" value="Unassembled WGS sequence"/>
</dbReference>
<sequence length="511" mass="52688">MTDDLFAGSGDWAADAGSVELPAFEFTIAFGDVSALASGERAGCSAAQCPHPVAHPAEEAWVQLASAVPVEGQRDRFKPRCEGMAYPTEEDFRAAVSAVRPGDADAFSLQRLRSGWTEEVGSRLGAWPERFRSKLSVLAEHWAGEDFDAFAAQAGEARALVEGVLDDVEATVAELGSREAAIYTLQGGDSGEIPYPAPMVGTEGEWSSLVALHVRPAWWHGDCITMTCEEAERALELAGADAGLAMEVREFVEERVGQRLSGLGALVAEVRALVGEEAKEVFSERVAAELAAYVERQAAIDEAIAEKRDGQAAELAAVRATGEDRPFPSSADGSYMDLEVPEAERPAAPVAPQATQDPSPVPPGGDGTVREDETPWEAEEAEEDEVSGGLASGGGGGFGGGGSGGGSFGGGGRPGGGVLPGSPGGTPQGLFGPAVTAPASTATASGAGGSRGGGLFQQAQGSASGRGGKPSDRSDSEKKQDGGKDEGPQNLARRETGNVWGYVKPNEDPYN</sequence>
<reference evidence="3 5" key="2">
    <citation type="submission" date="2023-07" db="EMBL/GenBank/DDBJ databases">
        <title>Sequencing the genomes of 1000 actinobacteria strains.</title>
        <authorList>
            <person name="Klenk H.-P."/>
        </authorList>
    </citation>
    <scope>NUCLEOTIDE SEQUENCE [LARGE SCALE GENOMIC DNA]</scope>
    <source>
        <strain evidence="3 5">DSM 44724</strain>
    </source>
</reference>
<feature type="compositionally biased region" description="Acidic residues" evidence="1">
    <location>
        <begin position="374"/>
        <end position="386"/>
    </location>
</feature>
<dbReference type="EMBL" id="JAVDYD010000001">
    <property type="protein sequence ID" value="MDR7338757.1"/>
    <property type="molecule type" value="Genomic_DNA"/>
</dbReference>
<organism evidence="2 4">
    <name type="scientific">Glycomyces lechevalierae</name>
    <dbReference type="NCBI Taxonomy" id="256034"/>
    <lineage>
        <taxon>Bacteria</taxon>
        <taxon>Bacillati</taxon>
        <taxon>Actinomycetota</taxon>
        <taxon>Actinomycetes</taxon>
        <taxon>Glycomycetales</taxon>
        <taxon>Glycomycetaceae</taxon>
        <taxon>Glycomyces</taxon>
    </lineage>
</organism>
<feature type="compositionally biased region" description="Gly residues" evidence="1">
    <location>
        <begin position="390"/>
        <end position="427"/>
    </location>
</feature>
<dbReference type="EMBL" id="JAPZVQ010000022">
    <property type="protein sequence ID" value="MDA1388070.1"/>
    <property type="molecule type" value="Genomic_DNA"/>
</dbReference>
<comment type="caution">
    <text evidence="2">The sequence shown here is derived from an EMBL/GenBank/DDBJ whole genome shotgun (WGS) entry which is preliminary data.</text>
</comment>
<evidence type="ECO:0000313" key="5">
    <source>
        <dbReference type="Proteomes" id="UP001183604"/>
    </source>
</evidence>
<dbReference type="AlphaFoldDB" id="A0A9X3PPW2"/>
<proteinExistence type="predicted"/>
<keyword evidence="5" id="KW-1185">Reference proteome</keyword>
<reference evidence="2" key="1">
    <citation type="submission" date="2022-12" db="EMBL/GenBank/DDBJ databases">
        <title>Gycomyces niveus sp.nov., a novel actinomycete isolated from soil in Shouguang.</title>
        <authorList>
            <person name="Yang X."/>
        </authorList>
    </citation>
    <scope>NUCLEOTIDE SEQUENCE</scope>
    <source>
        <strain evidence="2">DSM 44724</strain>
    </source>
</reference>
<evidence type="ECO:0000256" key="1">
    <source>
        <dbReference type="SAM" id="MobiDB-lite"/>
    </source>
</evidence>
<feature type="region of interest" description="Disordered" evidence="1">
    <location>
        <begin position="344"/>
        <end position="511"/>
    </location>
</feature>
<dbReference type="Proteomes" id="UP001145799">
    <property type="component" value="Unassembled WGS sequence"/>
</dbReference>
<evidence type="ECO:0000313" key="4">
    <source>
        <dbReference type="Proteomes" id="UP001145799"/>
    </source>
</evidence>
<dbReference type="RefSeq" id="WP_270124557.1">
    <property type="nucleotide sequence ID" value="NZ_BAAAOM010000004.1"/>
</dbReference>
<evidence type="ECO:0000313" key="3">
    <source>
        <dbReference type="EMBL" id="MDR7338757.1"/>
    </source>
</evidence>
<feature type="compositionally biased region" description="Basic and acidic residues" evidence="1">
    <location>
        <begin position="469"/>
        <end position="496"/>
    </location>
</feature>
<feature type="compositionally biased region" description="Gly residues" evidence="1">
    <location>
        <begin position="446"/>
        <end position="455"/>
    </location>
</feature>
<accession>A0A9X3PPW2</accession>
<protein>
    <submittedName>
        <fullName evidence="3">Membrane protein YgcG</fullName>
    </submittedName>
</protein>
<evidence type="ECO:0000313" key="2">
    <source>
        <dbReference type="EMBL" id="MDA1388070.1"/>
    </source>
</evidence>
<feature type="compositionally biased region" description="Low complexity" evidence="1">
    <location>
        <begin position="432"/>
        <end position="445"/>
    </location>
</feature>